<name>A0A8J2RV10_9CRUS</name>
<evidence type="ECO:0000313" key="2">
    <source>
        <dbReference type="Proteomes" id="UP000789390"/>
    </source>
</evidence>
<sequence>MREMTREIIWELKRYGGCHAAAQINRRGVLLFAPPEIVFNSEAGNIFYTAIIKRKHMILILQIFLCSDSDFQFRAVVSVAIPPLLLAAIGTESLTSITAVSGMLLERGGQFGFIWTDGKFHVKVFPVSDADYIPGYQSPAPVHLLPQDL</sequence>
<dbReference type="AlphaFoldDB" id="A0A8J2RV10"/>
<proteinExistence type="predicted"/>
<protein>
    <submittedName>
        <fullName evidence="1">Uncharacterized protein</fullName>
    </submittedName>
</protein>
<gene>
    <name evidence="1" type="ORF">DGAL_LOCUS10020</name>
</gene>
<dbReference type="EMBL" id="CAKKLH010000235">
    <property type="protein sequence ID" value="CAH0106858.1"/>
    <property type="molecule type" value="Genomic_DNA"/>
</dbReference>
<keyword evidence="2" id="KW-1185">Reference proteome</keyword>
<comment type="caution">
    <text evidence="1">The sequence shown here is derived from an EMBL/GenBank/DDBJ whole genome shotgun (WGS) entry which is preliminary data.</text>
</comment>
<evidence type="ECO:0000313" key="1">
    <source>
        <dbReference type="EMBL" id="CAH0106858.1"/>
    </source>
</evidence>
<dbReference type="Proteomes" id="UP000789390">
    <property type="component" value="Unassembled WGS sequence"/>
</dbReference>
<accession>A0A8J2RV10</accession>
<reference evidence="1" key="1">
    <citation type="submission" date="2021-11" db="EMBL/GenBank/DDBJ databases">
        <authorList>
            <person name="Schell T."/>
        </authorList>
    </citation>
    <scope>NUCLEOTIDE SEQUENCE</scope>
    <source>
        <strain evidence="1">M5</strain>
    </source>
</reference>
<organism evidence="1 2">
    <name type="scientific">Daphnia galeata</name>
    <dbReference type="NCBI Taxonomy" id="27404"/>
    <lineage>
        <taxon>Eukaryota</taxon>
        <taxon>Metazoa</taxon>
        <taxon>Ecdysozoa</taxon>
        <taxon>Arthropoda</taxon>
        <taxon>Crustacea</taxon>
        <taxon>Branchiopoda</taxon>
        <taxon>Diplostraca</taxon>
        <taxon>Cladocera</taxon>
        <taxon>Anomopoda</taxon>
        <taxon>Daphniidae</taxon>
        <taxon>Daphnia</taxon>
    </lineage>
</organism>